<reference evidence="1" key="2">
    <citation type="journal article" date="2023" name="Proc. Natl. Acad. Sci. U.S.A.">
        <title>A global phylogenomic analysis of the shiitake genus Lentinula.</title>
        <authorList>
            <person name="Sierra-Patev S."/>
            <person name="Min B."/>
            <person name="Naranjo-Ortiz M."/>
            <person name="Looney B."/>
            <person name="Konkel Z."/>
            <person name="Slot J.C."/>
            <person name="Sakamoto Y."/>
            <person name="Steenwyk J.L."/>
            <person name="Rokas A."/>
            <person name="Carro J."/>
            <person name="Camarero S."/>
            <person name="Ferreira P."/>
            <person name="Molpeceres G."/>
            <person name="Ruiz-Duenas F.J."/>
            <person name="Serrano A."/>
            <person name="Henrissat B."/>
            <person name="Drula E."/>
            <person name="Hughes K.W."/>
            <person name="Mata J.L."/>
            <person name="Ishikawa N.K."/>
            <person name="Vargas-Isla R."/>
            <person name="Ushijima S."/>
            <person name="Smith C.A."/>
            <person name="Donoghue J."/>
            <person name="Ahrendt S."/>
            <person name="Andreopoulos W."/>
            <person name="He G."/>
            <person name="LaButti K."/>
            <person name="Lipzen A."/>
            <person name="Ng V."/>
            <person name="Riley R."/>
            <person name="Sandor L."/>
            <person name="Barry K."/>
            <person name="Martinez A.T."/>
            <person name="Xiao Y."/>
            <person name="Gibbons J.G."/>
            <person name="Terashima K."/>
            <person name="Grigoriev I.V."/>
            <person name="Hibbett D."/>
        </authorList>
    </citation>
    <scope>NUCLEOTIDE SEQUENCE</scope>
    <source>
        <strain evidence="1">ET3784</strain>
    </source>
</reference>
<reference evidence="1" key="1">
    <citation type="submission" date="2022-08" db="EMBL/GenBank/DDBJ databases">
        <authorList>
            <consortium name="DOE Joint Genome Institute"/>
            <person name="Min B."/>
            <person name="Sierra-Patev S."/>
            <person name="Naranjo-Ortiz M."/>
            <person name="Looney B."/>
            <person name="Konkel Z."/>
            <person name="Slot J.C."/>
            <person name="Sakamoto Y."/>
            <person name="Steenwyk J.L."/>
            <person name="Rokas A."/>
            <person name="Carro J."/>
            <person name="Camarero S."/>
            <person name="Ferreira P."/>
            <person name="Molpeceres G."/>
            <person name="Ruiz-duenas F.J."/>
            <person name="Serrano A."/>
            <person name="Henrissat B."/>
            <person name="Drula E."/>
            <person name="Hughes K.W."/>
            <person name="Mata J.L."/>
            <person name="Ishikawa N.K."/>
            <person name="Vargas-Isla R."/>
            <person name="Ushijima S."/>
            <person name="Smith C.A."/>
            <person name="Ahrendt S."/>
            <person name="Andreopoulos W."/>
            <person name="He G."/>
            <person name="LaButti K."/>
            <person name="Lipzen A."/>
            <person name="Ng V."/>
            <person name="Riley R."/>
            <person name="Sandor L."/>
            <person name="Barry K."/>
            <person name="Martinez A.T."/>
            <person name="Xiao Y."/>
            <person name="Gibbons J.G."/>
            <person name="Terashima K."/>
            <person name="Hibbett D.S."/>
            <person name="Grigoriev I.V."/>
        </authorList>
    </citation>
    <scope>NUCLEOTIDE SEQUENCE</scope>
    <source>
        <strain evidence="1">ET3784</strain>
    </source>
</reference>
<protein>
    <submittedName>
        <fullName evidence="1">Uncharacterized protein</fullName>
    </submittedName>
</protein>
<dbReference type="AlphaFoldDB" id="A0AA38J6Y3"/>
<accession>A0AA38J6Y3</accession>
<proteinExistence type="predicted"/>
<name>A0AA38J6Y3_9AGAR</name>
<evidence type="ECO:0000313" key="2">
    <source>
        <dbReference type="Proteomes" id="UP001176059"/>
    </source>
</evidence>
<evidence type="ECO:0000313" key="1">
    <source>
        <dbReference type="EMBL" id="KAJ3726404.1"/>
    </source>
</evidence>
<keyword evidence="2" id="KW-1185">Reference proteome</keyword>
<sequence>MQKLARTVLKKYLQIDDPGDWQQLTVPTEELGKFLADPQSYAPELVPGLKLDTSAQTAHDMLRSPWNQVVVSMLAAHASECASKQQEYYGCDTQDIDWTRLLSDRVYRILLEAAKTRAGVQDYEHEAQKKASKKRRLREYAFERRVKIATTMIMLNHNLPDDEEYQCWSEILYSLDKLGVDGMSDNEEVLDIHGQQGVVTYEPDFRHHQFSILFERVDAFPEIATQLFSQVGRKRLPRTHGTEQVKRCPPRNLPPSYYKHEYLERMKKGLTQVLVATAEDRPIPRLPNVNSMLLSSDPQHDIPGIN</sequence>
<organism evidence="1 2">
    <name type="scientific">Lentinula guzmanii</name>
    <dbReference type="NCBI Taxonomy" id="2804957"/>
    <lineage>
        <taxon>Eukaryota</taxon>
        <taxon>Fungi</taxon>
        <taxon>Dikarya</taxon>
        <taxon>Basidiomycota</taxon>
        <taxon>Agaricomycotina</taxon>
        <taxon>Agaricomycetes</taxon>
        <taxon>Agaricomycetidae</taxon>
        <taxon>Agaricales</taxon>
        <taxon>Marasmiineae</taxon>
        <taxon>Omphalotaceae</taxon>
        <taxon>Lentinula</taxon>
    </lineage>
</organism>
<dbReference type="EMBL" id="JANVFO010000044">
    <property type="protein sequence ID" value="KAJ3726404.1"/>
    <property type="molecule type" value="Genomic_DNA"/>
</dbReference>
<comment type="caution">
    <text evidence="1">The sequence shown here is derived from an EMBL/GenBank/DDBJ whole genome shotgun (WGS) entry which is preliminary data.</text>
</comment>
<dbReference type="Proteomes" id="UP001176059">
    <property type="component" value="Unassembled WGS sequence"/>
</dbReference>
<gene>
    <name evidence="1" type="ORF">DFJ43DRAFT_567564</name>
</gene>